<evidence type="ECO:0000256" key="7">
    <source>
        <dbReference type="RuleBase" id="RU361145"/>
    </source>
</evidence>
<evidence type="ECO:0000256" key="6">
    <source>
        <dbReference type="PIRSR" id="PIRSR601519-1"/>
    </source>
</evidence>
<dbReference type="PANTHER" id="PTHR11431">
    <property type="entry name" value="FERRITIN"/>
    <property type="match status" value="1"/>
</dbReference>
<keyword evidence="7" id="KW-0963">Cytoplasm</keyword>
<dbReference type="RefSeq" id="WP_092208280.1">
    <property type="nucleotide sequence ID" value="NZ_FMUX01000002.1"/>
</dbReference>
<comment type="subcellular location">
    <subcellularLocation>
        <location evidence="7">Cytoplasm</location>
    </subcellularLocation>
</comment>
<dbReference type="OrthoDB" id="9801481at2"/>
<dbReference type="InterPro" id="IPR012347">
    <property type="entry name" value="Ferritin-like"/>
</dbReference>
<comment type="similarity">
    <text evidence="1 7">Belongs to the ferritin family. Prokaryotic subfamily.</text>
</comment>
<dbReference type="InterPro" id="IPR009078">
    <property type="entry name" value="Ferritin-like_SF"/>
</dbReference>
<keyword evidence="5 6" id="KW-0408">Iron</keyword>
<dbReference type="GO" id="GO:0006826">
    <property type="term" value="P:iron ion transport"/>
    <property type="evidence" value="ECO:0007669"/>
    <property type="project" value="InterPro"/>
</dbReference>
<comment type="catalytic activity">
    <reaction evidence="7">
        <text>4 Fe(2+) + O2 + 6 H2O = 4 iron(III) oxide-hydroxide + 12 H(+)</text>
        <dbReference type="Rhea" id="RHEA:11972"/>
        <dbReference type="ChEBI" id="CHEBI:15377"/>
        <dbReference type="ChEBI" id="CHEBI:15378"/>
        <dbReference type="ChEBI" id="CHEBI:15379"/>
        <dbReference type="ChEBI" id="CHEBI:29033"/>
        <dbReference type="ChEBI" id="CHEBI:78619"/>
        <dbReference type="EC" id="1.16.3.2"/>
    </reaction>
</comment>
<dbReference type="AlphaFoldDB" id="A0A1G5BJZ8"/>
<comment type="function">
    <text evidence="7">Iron-storage protein.</text>
</comment>
<evidence type="ECO:0000256" key="4">
    <source>
        <dbReference type="ARBA" id="ARBA00023002"/>
    </source>
</evidence>
<feature type="binding site" evidence="6">
    <location>
        <position position="127"/>
    </location>
    <ligand>
        <name>Fe cation</name>
        <dbReference type="ChEBI" id="CHEBI:24875"/>
        <label>1</label>
    </ligand>
</feature>
<dbReference type="Proteomes" id="UP000198870">
    <property type="component" value="Unassembled WGS sequence"/>
</dbReference>
<protein>
    <recommendedName>
        <fullName evidence="7">Ferritin</fullName>
        <ecNumber evidence="7">1.16.3.2</ecNumber>
    </recommendedName>
</protein>
<evidence type="ECO:0000259" key="8">
    <source>
        <dbReference type="PROSITE" id="PS50905"/>
    </source>
</evidence>
<dbReference type="EC" id="1.16.3.2" evidence="7"/>
<evidence type="ECO:0000313" key="9">
    <source>
        <dbReference type="EMBL" id="SCX90270.1"/>
    </source>
</evidence>
<dbReference type="CDD" id="cd01055">
    <property type="entry name" value="Nonheme_Ferritin"/>
    <property type="match status" value="1"/>
</dbReference>
<keyword evidence="2 7" id="KW-0409">Iron storage</keyword>
<keyword evidence="10" id="KW-1185">Reference proteome</keyword>
<dbReference type="FunFam" id="1.20.1260.10:FF:000001">
    <property type="entry name" value="Non-heme ferritin"/>
    <property type="match status" value="1"/>
</dbReference>
<evidence type="ECO:0000256" key="2">
    <source>
        <dbReference type="ARBA" id="ARBA00022434"/>
    </source>
</evidence>
<dbReference type="PROSITE" id="PS50905">
    <property type="entry name" value="FERRITIN_LIKE"/>
    <property type="match status" value="1"/>
</dbReference>
<evidence type="ECO:0000313" key="10">
    <source>
        <dbReference type="Proteomes" id="UP000198870"/>
    </source>
</evidence>
<dbReference type="SUPFAM" id="SSF47240">
    <property type="entry name" value="Ferritin-like"/>
    <property type="match status" value="1"/>
</dbReference>
<feature type="domain" description="Ferritin-like diiron" evidence="8">
    <location>
        <begin position="1"/>
        <end position="145"/>
    </location>
</feature>
<proteinExistence type="inferred from homology"/>
<reference evidence="9 10" key="1">
    <citation type="submission" date="2016-10" db="EMBL/GenBank/DDBJ databases">
        <authorList>
            <person name="de Groot N.N."/>
        </authorList>
    </citation>
    <scope>NUCLEOTIDE SEQUENCE [LARGE SCALE GENOMIC DNA]</scope>
    <source>
        <strain evidence="9 10">AA1</strain>
    </source>
</reference>
<dbReference type="EMBL" id="FMUX01000002">
    <property type="protein sequence ID" value="SCX90270.1"/>
    <property type="molecule type" value="Genomic_DNA"/>
</dbReference>
<feature type="binding site" evidence="6">
    <location>
        <position position="94"/>
    </location>
    <ligand>
        <name>Fe cation</name>
        <dbReference type="ChEBI" id="CHEBI:24875"/>
        <label>1</label>
    </ligand>
</feature>
<evidence type="ECO:0000256" key="1">
    <source>
        <dbReference type="ARBA" id="ARBA00006950"/>
    </source>
</evidence>
<dbReference type="Pfam" id="PF00210">
    <property type="entry name" value="Ferritin"/>
    <property type="match status" value="1"/>
</dbReference>
<evidence type="ECO:0000256" key="3">
    <source>
        <dbReference type="ARBA" id="ARBA00022723"/>
    </source>
</evidence>
<feature type="binding site" evidence="6">
    <location>
        <position position="50"/>
    </location>
    <ligand>
        <name>Fe cation</name>
        <dbReference type="ChEBI" id="CHEBI:24875"/>
        <label>1</label>
    </ligand>
</feature>
<dbReference type="GO" id="GO:0005829">
    <property type="term" value="C:cytosol"/>
    <property type="evidence" value="ECO:0007669"/>
    <property type="project" value="TreeGrafter"/>
</dbReference>
<dbReference type="GO" id="GO:0004322">
    <property type="term" value="F:ferroxidase activity"/>
    <property type="evidence" value="ECO:0007669"/>
    <property type="project" value="TreeGrafter"/>
</dbReference>
<dbReference type="InterPro" id="IPR009040">
    <property type="entry name" value="Ferritin-like_diiron"/>
</dbReference>
<name>A0A1G5BJZ8_9BACT</name>
<sequence length="171" mass="19160">MLKTDVEDALNLQLNRETFSAYLYFSMSAWLGSRNLTGFSHWMYAQGVEELTHAQKFYDYIQQRGGSVRLGAIEAPKVAWESPLALFEETLEHEVFVTGSINALVDIAQGASDHATGIFLQWFVTEQVEEEDNVEQVLQRLRLVGDNPSALLMMDREMAGRAMPAAPTAAE</sequence>
<accession>A0A1G5BJZ8</accession>
<organism evidence="9 10">
    <name type="scientific">Desulfoluna spongiiphila</name>
    <dbReference type="NCBI Taxonomy" id="419481"/>
    <lineage>
        <taxon>Bacteria</taxon>
        <taxon>Pseudomonadati</taxon>
        <taxon>Thermodesulfobacteriota</taxon>
        <taxon>Desulfobacteria</taxon>
        <taxon>Desulfobacterales</taxon>
        <taxon>Desulfolunaceae</taxon>
        <taxon>Desulfoluna</taxon>
    </lineage>
</organism>
<feature type="binding site" evidence="6">
    <location>
        <position position="17"/>
    </location>
    <ligand>
        <name>Fe cation</name>
        <dbReference type="ChEBI" id="CHEBI:24875"/>
        <label>1</label>
    </ligand>
</feature>
<dbReference type="STRING" id="419481.SAMN05216233_10256"/>
<dbReference type="InterPro" id="IPR001519">
    <property type="entry name" value="Ferritin"/>
</dbReference>
<dbReference type="InterPro" id="IPR008331">
    <property type="entry name" value="Ferritin_DPS_dom"/>
</dbReference>
<dbReference type="PANTHER" id="PTHR11431:SF127">
    <property type="entry name" value="BACTERIAL NON-HEME FERRITIN"/>
    <property type="match status" value="1"/>
</dbReference>
<dbReference type="Gene3D" id="1.20.1260.10">
    <property type="match status" value="1"/>
</dbReference>
<keyword evidence="4" id="KW-0560">Oxidoreductase</keyword>
<dbReference type="GO" id="GO:0008198">
    <property type="term" value="F:ferrous iron binding"/>
    <property type="evidence" value="ECO:0007669"/>
    <property type="project" value="TreeGrafter"/>
</dbReference>
<feature type="binding site" evidence="6">
    <location>
        <position position="53"/>
    </location>
    <ligand>
        <name>Fe cation</name>
        <dbReference type="ChEBI" id="CHEBI:24875"/>
        <label>1</label>
    </ligand>
</feature>
<dbReference type="InterPro" id="IPR041719">
    <property type="entry name" value="Ferritin_prok"/>
</dbReference>
<evidence type="ECO:0000256" key="5">
    <source>
        <dbReference type="ARBA" id="ARBA00023004"/>
    </source>
</evidence>
<keyword evidence="3 6" id="KW-0479">Metal-binding</keyword>
<gene>
    <name evidence="9" type="ORF">SAMN05216233_10256</name>
</gene>
<dbReference type="GO" id="GO:0006879">
    <property type="term" value="P:intracellular iron ion homeostasis"/>
    <property type="evidence" value="ECO:0007669"/>
    <property type="project" value="UniProtKB-KW"/>
</dbReference>
<dbReference type="GO" id="GO:0008199">
    <property type="term" value="F:ferric iron binding"/>
    <property type="evidence" value="ECO:0007669"/>
    <property type="project" value="InterPro"/>
</dbReference>
<dbReference type="GO" id="GO:0042802">
    <property type="term" value="F:identical protein binding"/>
    <property type="evidence" value="ECO:0007669"/>
    <property type="project" value="UniProtKB-ARBA"/>
</dbReference>